<feature type="transmembrane region" description="Helical" evidence="7">
    <location>
        <begin position="256"/>
        <end position="273"/>
    </location>
</feature>
<evidence type="ECO:0000256" key="3">
    <source>
        <dbReference type="ARBA" id="ARBA00022692"/>
    </source>
</evidence>
<protein>
    <submittedName>
        <fullName evidence="8">Progestin and adipoQ receptor family member 4</fullName>
    </submittedName>
</protein>
<evidence type="ECO:0000256" key="6">
    <source>
        <dbReference type="PIRSR" id="PIRSR604254-1"/>
    </source>
</evidence>
<keyword evidence="6" id="KW-0862">Zinc</keyword>
<name>A0A3B3T195_9TELE</name>
<evidence type="ECO:0000256" key="7">
    <source>
        <dbReference type="SAM" id="Phobius"/>
    </source>
</evidence>
<dbReference type="GO" id="GO:0016020">
    <property type="term" value="C:membrane"/>
    <property type="evidence" value="ECO:0007669"/>
    <property type="project" value="UniProtKB-SubCell"/>
</dbReference>
<evidence type="ECO:0000256" key="5">
    <source>
        <dbReference type="ARBA" id="ARBA00023136"/>
    </source>
</evidence>
<dbReference type="Ensembl" id="ENSPKIT00000017589.1">
    <property type="protein sequence ID" value="ENSPKIP00000036639.1"/>
    <property type="gene ID" value="ENSPKIG00000015133.1"/>
</dbReference>
<dbReference type="Proteomes" id="UP000261540">
    <property type="component" value="Unplaced"/>
</dbReference>
<feature type="transmembrane region" description="Helical" evidence="7">
    <location>
        <begin position="128"/>
        <end position="153"/>
    </location>
</feature>
<dbReference type="GO" id="GO:0038023">
    <property type="term" value="F:signaling receptor activity"/>
    <property type="evidence" value="ECO:0007669"/>
    <property type="project" value="TreeGrafter"/>
</dbReference>
<evidence type="ECO:0000313" key="8">
    <source>
        <dbReference type="Ensembl" id="ENSPKIP00000036639.1"/>
    </source>
</evidence>
<dbReference type="GO" id="GO:0046872">
    <property type="term" value="F:metal ion binding"/>
    <property type="evidence" value="ECO:0007669"/>
    <property type="project" value="UniProtKB-KW"/>
</dbReference>
<dbReference type="AlphaFoldDB" id="A0A3B3T195"/>
<feature type="transmembrane region" description="Helical" evidence="7">
    <location>
        <begin position="159"/>
        <end position="179"/>
    </location>
</feature>
<dbReference type="OrthoDB" id="535992at2759"/>
<feature type="binding site" evidence="6">
    <location>
        <position position="114"/>
    </location>
    <ligand>
        <name>Zn(2+)</name>
        <dbReference type="ChEBI" id="CHEBI:29105"/>
    </ligand>
</feature>
<reference evidence="8" key="2">
    <citation type="submission" date="2025-09" db="UniProtKB">
        <authorList>
            <consortium name="Ensembl"/>
        </authorList>
    </citation>
    <scope>IDENTIFICATION</scope>
</reference>
<organism evidence="8 9">
    <name type="scientific">Paramormyrops kingsleyae</name>
    <dbReference type="NCBI Taxonomy" id="1676925"/>
    <lineage>
        <taxon>Eukaryota</taxon>
        <taxon>Metazoa</taxon>
        <taxon>Chordata</taxon>
        <taxon>Craniata</taxon>
        <taxon>Vertebrata</taxon>
        <taxon>Euteleostomi</taxon>
        <taxon>Actinopterygii</taxon>
        <taxon>Neopterygii</taxon>
        <taxon>Teleostei</taxon>
        <taxon>Osteoglossocephala</taxon>
        <taxon>Osteoglossomorpha</taxon>
        <taxon>Osteoglossiformes</taxon>
        <taxon>Mormyridae</taxon>
        <taxon>Paramormyrops</taxon>
    </lineage>
</organism>
<evidence type="ECO:0000256" key="1">
    <source>
        <dbReference type="ARBA" id="ARBA00004141"/>
    </source>
</evidence>
<keyword evidence="5 7" id="KW-0472">Membrane</keyword>
<keyword evidence="6" id="KW-0479">Metal-binding</keyword>
<keyword evidence="3 7" id="KW-0812">Transmembrane</keyword>
<dbReference type="GeneTree" id="ENSGT00940000157978"/>
<sequence length="287" mass="32417">MLTQILNYFCSVFVNMAFFNGPRLLEWANSPPHLQFNKYVLKGYRPVSSAQDCVRSLFYLHNELGNIYTHGIPLLCFMVLLPFSIPWSQISITWLAVVHILACLSPHIGSVLYHLFMNHEGGAPVYHTLLALDMCGICMINTLGALHIVYITLLCYPSIRSAALLAYILLSVYGIYSAVTARDSMRRLRSFVWQALFRLTLFLLRRLGVGVGSPSSLRHFIAMDTLAVLGGVINISRFPERLRPGLFDYWLNSHQIMHVLVVGAIVCLHWGVVDDLVWINGYLCPSD</sequence>
<reference evidence="8" key="1">
    <citation type="submission" date="2025-08" db="UniProtKB">
        <authorList>
            <consortium name="Ensembl"/>
        </authorList>
    </citation>
    <scope>IDENTIFICATION</scope>
</reference>
<feature type="transmembrane region" description="Helical" evidence="7">
    <location>
        <begin position="67"/>
        <end position="85"/>
    </location>
</feature>
<keyword evidence="9" id="KW-1185">Reference proteome</keyword>
<feature type="binding site" evidence="6">
    <location>
        <position position="258"/>
    </location>
    <ligand>
        <name>Zn(2+)</name>
        <dbReference type="ChEBI" id="CHEBI:29105"/>
    </ligand>
</feature>
<evidence type="ECO:0000256" key="4">
    <source>
        <dbReference type="ARBA" id="ARBA00022989"/>
    </source>
</evidence>
<dbReference type="PANTHER" id="PTHR20855:SF138">
    <property type="entry name" value="PROGESTIN AND ADIPOQ RECEPTOR FAMILY MEMBER 4"/>
    <property type="match status" value="1"/>
</dbReference>
<evidence type="ECO:0000313" key="9">
    <source>
        <dbReference type="Proteomes" id="UP000261540"/>
    </source>
</evidence>
<evidence type="ECO:0000256" key="2">
    <source>
        <dbReference type="ARBA" id="ARBA00007018"/>
    </source>
</evidence>
<feature type="transmembrane region" description="Helical" evidence="7">
    <location>
        <begin position="217"/>
        <end position="235"/>
    </location>
</feature>
<accession>A0A3B3T195</accession>
<dbReference type="PANTHER" id="PTHR20855">
    <property type="entry name" value="ADIPOR/PROGESTIN RECEPTOR-RELATED"/>
    <property type="match status" value="1"/>
</dbReference>
<feature type="binding site" evidence="6">
    <location>
        <position position="254"/>
    </location>
    <ligand>
        <name>Zn(2+)</name>
        <dbReference type="ChEBI" id="CHEBI:29105"/>
    </ligand>
</feature>
<feature type="transmembrane region" description="Helical" evidence="7">
    <location>
        <begin position="91"/>
        <end position="116"/>
    </location>
</feature>
<dbReference type="Pfam" id="PF03006">
    <property type="entry name" value="HlyIII"/>
    <property type="match status" value="1"/>
</dbReference>
<comment type="subcellular location">
    <subcellularLocation>
        <location evidence="1">Membrane</location>
        <topology evidence="1">Multi-pass membrane protein</topology>
    </subcellularLocation>
</comment>
<dbReference type="InterPro" id="IPR004254">
    <property type="entry name" value="AdipoR/HlyIII-related"/>
</dbReference>
<proteinExistence type="inferred from homology"/>
<keyword evidence="4 7" id="KW-1133">Transmembrane helix</keyword>
<dbReference type="STRING" id="1676925.ENSPKIP00000036639"/>
<comment type="similarity">
    <text evidence="2">Belongs to the ADIPOR family.</text>
</comment>